<evidence type="ECO:0000256" key="3">
    <source>
        <dbReference type="ARBA" id="ARBA00022840"/>
    </source>
</evidence>
<dbReference type="PANTHER" id="PTHR12169:SF6">
    <property type="entry name" value="AFG1-LIKE ATPASE"/>
    <property type="match status" value="1"/>
</dbReference>
<dbReference type="RefSeq" id="XP_028865501.1">
    <property type="nucleotide sequence ID" value="XM_029009668.1"/>
</dbReference>
<dbReference type="GO" id="GO:0005739">
    <property type="term" value="C:mitochondrion"/>
    <property type="evidence" value="ECO:0007669"/>
    <property type="project" value="TreeGrafter"/>
</dbReference>
<evidence type="ECO:0000256" key="1">
    <source>
        <dbReference type="ARBA" id="ARBA00010322"/>
    </source>
</evidence>
<dbReference type="NCBIfam" id="NF040713">
    <property type="entry name" value="ZapE"/>
    <property type="match status" value="1"/>
</dbReference>
<dbReference type="VEuPathDB" id="PiroplasmaDB:BOVATA_007510"/>
<comment type="caution">
    <text evidence="4">The sequence shown here is derived from an EMBL/GenBank/DDBJ whole genome shotgun (WGS) entry which is preliminary data.</text>
</comment>
<accession>A0A2H6K8F7</accession>
<dbReference type="InterPro" id="IPR027417">
    <property type="entry name" value="P-loop_NTPase"/>
</dbReference>
<dbReference type="AlphaFoldDB" id="A0A2H6K8F7"/>
<keyword evidence="3" id="KW-0067">ATP-binding</keyword>
<dbReference type="EMBL" id="BDSA01000001">
    <property type="protein sequence ID" value="GBE59258.1"/>
    <property type="molecule type" value="Genomic_DNA"/>
</dbReference>
<dbReference type="Pfam" id="PF03969">
    <property type="entry name" value="AFG1_ATPase"/>
    <property type="match status" value="1"/>
</dbReference>
<dbReference type="Proteomes" id="UP000236319">
    <property type="component" value="Unassembled WGS sequence"/>
</dbReference>
<dbReference type="SUPFAM" id="SSF52540">
    <property type="entry name" value="P-loop containing nucleoside triphosphate hydrolases"/>
    <property type="match status" value="1"/>
</dbReference>
<evidence type="ECO:0000313" key="4">
    <source>
        <dbReference type="EMBL" id="GBE59258.1"/>
    </source>
</evidence>
<keyword evidence="5" id="KW-1185">Reference proteome</keyword>
<dbReference type="Gene3D" id="3.40.50.300">
    <property type="entry name" value="P-loop containing nucleotide triphosphate hydrolases"/>
    <property type="match status" value="1"/>
</dbReference>
<name>A0A2H6K8F7_9APIC</name>
<gene>
    <name evidence="4" type="ORF">BOVATA_007510</name>
</gene>
<dbReference type="GeneID" id="39873028"/>
<evidence type="ECO:0000256" key="2">
    <source>
        <dbReference type="ARBA" id="ARBA00022741"/>
    </source>
</evidence>
<dbReference type="GO" id="GO:0016887">
    <property type="term" value="F:ATP hydrolysis activity"/>
    <property type="evidence" value="ECO:0007669"/>
    <property type="project" value="InterPro"/>
</dbReference>
<dbReference type="OrthoDB" id="548867at2759"/>
<evidence type="ECO:0000313" key="5">
    <source>
        <dbReference type="Proteomes" id="UP000236319"/>
    </source>
</evidence>
<organism evidence="4 5">
    <name type="scientific">Babesia ovata</name>
    <dbReference type="NCBI Taxonomy" id="189622"/>
    <lineage>
        <taxon>Eukaryota</taxon>
        <taxon>Sar</taxon>
        <taxon>Alveolata</taxon>
        <taxon>Apicomplexa</taxon>
        <taxon>Aconoidasida</taxon>
        <taxon>Piroplasmida</taxon>
        <taxon>Babesiidae</taxon>
        <taxon>Babesia</taxon>
    </lineage>
</organism>
<reference evidence="4 5" key="1">
    <citation type="journal article" date="2017" name="BMC Genomics">
        <title>Whole-genome assembly of Babesia ovata and comparative genomics between closely related pathogens.</title>
        <authorList>
            <person name="Yamagishi J."/>
            <person name="Asada M."/>
            <person name="Hakimi H."/>
            <person name="Tanaka T.Q."/>
            <person name="Sugimoto C."/>
            <person name="Kawazu S."/>
        </authorList>
    </citation>
    <scope>NUCLEOTIDE SEQUENCE [LARGE SCALE GENOMIC DNA]</scope>
    <source>
        <strain evidence="4 5">Miyake</strain>
    </source>
</reference>
<dbReference type="InterPro" id="IPR005654">
    <property type="entry name" value="ATPase_AFG1-like"/>
</dbReference>
<sequence>MTVPSWVRVMRLPFQKLTPSQRELCVQLERVRVAVESRVEPAPAVRSWFSRFKPEAPQPAVRGMYIYGGVGQGKTMLMDAFYDQVSLPKMRMHFHDFMIRVQREMHLHKSDTGGTVMGTVARNVLGGVRLLCMDEFFVNHISDAMVLKPLFENIFQMGVVVICTSNRPPEDLYQGGLNRERFLPFIPLLKSYCDVFNLQAHDFRQEHNFSDSSERVQRVYYFDPKDDGNALTNDFRGGGEAASIVENEVMKVSELRSITVPLSKGGEAFFRFSNLCGSSTTAASNNDKVEVSLGTEGFIALAERFHTIWISQVPQFDASNHMDGRLRSFMLLIDVLYERNTKLLIASKVPLLQLFGMTGIVKVAEDFQNRLYTRYVSVDKLCSEFPANLSKAEFIKLGGSLGLPSSRTNLFFNAILAPGEDSVSARRVWDICENHRLLLQGNPPATPHLYRFDIRDESVMENEFVCSRALSRLFHMCSGNYLQQHHKRFGDQ</sequence>
<dbReference type="GO" id="GO:0005524">
    <property type="term" value="F:ATP binding"/>
    <property type="evidence" value="ECO:0007669"/>
    <property type="project" value="UniProtKB-KW"/>
</dbReference>
<dbReference type="PANTHER" id="PTHR12169">
    <property type="entry name" value="ATPASE N2B"/>
    <property type="match status" value="1"/>
</dbReference>
<comment type="similarity">
    <text evidence="1">Belongs to the AFG1 ATPase family.</text>
</comment>
<protein>
    <submittedName>
        <fullName evidence="4">AFG1 family protein</fullName>
    </submittedName>
</protein>
<proteinExistence type="inferred from homology"/>
<keyword evidence="2" id="KW-0547">Nucleotide-binding</keyword>